<proteinExistence type="predicted"/>
<evidence type="ECO:0000313" key="2">
    <source>
        <dbReference type="Proteomes" id="UP000257004"/>
    </source>
</evidence>
<dbReference type="RefSeq" id="WP_147298495.1">
    <property type="nucleotide sequence ID" value="NZ_QRDQ01000008.1"/>
</dbReference>
<comment type="caution">
    <text evidence="1">The sequence shown here is derived from an EMBL/GenBank/DDBJ whole genome shotgun (WGS) entry which is preliminary data.</text>
</comment>
<evidence type="ECO:0008006" key="3">
    <source>
        <dbReference type="Google" id="ProtNLM"/>
    </source>
</evidence>
<dbReference type="AlphaFoldDB" id="A0A3D9FWP6"/>
<accession>A0A3D9FWP6</accession>
<sequence>MRKFLILLVLFGFGCSSDPKKISSIELISYNWDLKLPTPSFKGEFYIQPKLYSILNLDGENESYVCEFSPNKNEIYFHSKIDASIVTALVESLSLIEKNEISVDSYRQDGCMESSPMYRLKVIFSNKEEKFYQYSLREDGKADLAIRKLYGALRVNQIEENYEKMKDTVSFGAKKQSFINFSMHADTLNLPLPPLPKDNKVKFIK</sequence>
<name>A0A3D9FWP6_9FLAO</name>
<dbReference type="OrthoDB" id="1377266at2"/>
<reference evidence="1 2" key="1">
    <citation type="submission" date="2018-07" db="EMBL/GenBank/DDBJ databases">
        <title>Genomic Encyclopedia of Archaeal and Bacterial Type Strains, Phase II (KMG-II): from individual species to whole genera.</title>
        <authorList>
            <person name="Goeker M."/>
        </authorList>
    </citation>
    <scope>NUCLEOTIDE SEQUENCE [LARGE SCALE GENOMIC DNA]</scope>
    <source>
        <strain evidence="1 2">DSM 25795</strain>
    </source>
</reference>
<keyword evidence="2" id="KW-1185">Reference proteome</keyword>
<dbReference type="EMBL" id="QRDQ01000008">
    <property type="protein sequence ID" value="RED24522.1"/>
    <property type="molecule type" value="Genomic_DNA"/>
</dbReference>
<dbReference type="PROSITE" id="PS51257">
    <property type="entry name" value="PROKAR_LIPOPROTEIN"/>
    <property type="match status" value="1"/>
</dbReference>
<dbReference type="Proteomes" id="UP000257004">
    <property type="component" value="Unassembled WGS sequence"/>
</dbReference>
<organism evidence="1 2">
    <name type="scientific">Flavobacterium cutihirudinis</name>
    <dbReference type="NCBI Taxonomy" id="1265740"/>
    <lineage>
        <taxon>Bacteria</taxon>
        <taxon>Pseudomonadati</taxon>
        <taxon>Bacteroidota</taxon>
        <taxon>Flavobacteriia</taxon>
        <taxon>Flavobacteriales</taxon>
        <taxon>Flavobacteriaceae</taxon>
        <taxon>Flavobacterium</taxon>
    </lineage>
</organism>
<gene>
    <name evidence="1" type="ORF">BD847_1250</name>
</gene>
<protein>
    <recommendedName>
        <fullName evidence="3">Lipoprotein</fullName>
    </recommendedName>
</protein>
<evidence type="ECO:0000313" key="1">
    <source>
        <dbReference type="EMBL" id="RED24522.1"/>
    </source>
</evidence>